<feature type="region of interest" description="Disordered" evidence="1">
    <location>
        <begin position="191"/>
        <end position="214"/>
    </location>
</feature>
<evidence type="ECO:0000259" key="2">
    <source>
        <dbReference type="Pfam" id="PF03551"/>
    </source>
</evidence>
<keyword evidence="4" id="KW-1185">Reference proteome</keyword>
<name>A0A2U2RNE8_9MICO</name>
<feature type="domain" description="Transcription regulator PadR N-terminal" evidence="2">
    <location>
        <begin position="7"/>
        <end position="81"/>
    </location>
</feature>
<dbReference type="InterPro" id="IPR036388">
    <property type="entry name" value="WH-like_DNA-bd_sf"/>
</dbReference>
<dbReference type="OrthoDB" id="3186544at2"/>
<protein>
    <submittedName>
        <fullName evidence="3">PadR family transcriptional regulator</fullName>
    </submittedName>
</protein>
<dbReference type="EMBL" id="QFKX01000001">
    <property type="protein sequence ID" value="PWH07399.1"/>
    <property type="molecule type" value="Genomic_DNA"/>
</dbReference>
<dbReference type="InterPro" id="IPR005149">
    <property type="entry name" value="Tscrpt_reg_PadR_N"/>
</dbReference>
<evidence type="ECO:0000256" key="1">
    <source>
        <dbReference type="SAM" id="MobiDB-lite"/>
    </source>
</evidence>
<evidence type="ECO:0000313" key="4">
    <source>
        <dbReference type="Proteomes" id="UP000245590"/>
    </source>
</evidence>
<organism evidence="3 4">
    <name type="scientific">Brachybacterium endophyticum</name>
    <dbReference type="NCBI Taxonomy" id="2182385"/>
    <lineage>
        <taxon>Bacteria</taxon>
        <taxon>Bacillati</taxon>
        <taxon>Actinomycetota</taxon>
        <taxon>Actinomycetes</taxon>
        <taxon>Micrococcales</taxon>
        <taxon>Dermabacteraceae</taxon>
        <taxon>Brachybacterium</taxon>
    </lineage>
</organism>
<evidence type="ECO:0000313" key="3">
    <source>
        <dbReference type="EMBL" id="PWH07399.1"/>
    </source>
</evidence>
<dbReference type="SUPFAM" id="SSF46785">
    <property type="entry name" value="Winged helix' DNA-binding domain"/>
    <property type="match status" value="1"/>
</dbReference>
<sequence length="214" mass="24261">MKLEFPLLGLLAARSMTGYDIARWTRVEGKFSGLDRHPSQIYRLLGRMETEGWIEHVVDPRESAPDGKVYSITDAGFERLRRWVRSLYAPPRRFQDPEFSARLRVAAMLDLPRALELVEQELTERRRTVRKNRGRDRAEDHLRTAARPEIDVETLGVVSDELNRFGETSIDQWISWLENLQEVLAARLPEGAAAPADSADGADAPADAAPGTRR</sequence>
<dbReference type="Gene3D" id="1.10.10.10">
    <property type="entry name" value="Winged helix-like DNA-binding domain superfamily/Winged helix DNA-binding domain"/>
    <property type="match status" value="1"/>
</dbReference>
<accession>A0A2U2RNE8</accession>
<dbReference type="PANTHER" id="PTHR43252">
    <property type="entry name" value="TRANSCRIPTIONAL REGULATOR YQJI"/>
    <property type="match status" value="1"/>
</dbReference>
<dbReference type="Pfam" id="PF03551">
    <property type="entry name" value="PadR"/>
    <property type="match status" value="1"/>
</dbReference>
<proteinExistence type="predicted"/>
<dbReference type="RefSeq" id="WP_109274284.1">
    <property type="nucleotide sequence ID" value="NZ_QFKX01000001.1"/>
</dbReference>
<reference evidence="3 4" key="1">
    <citation type="submission" date="2018-05" db="EMBL/GenBank/DDBJ databases">
        <title>Brachybacterium sp. M1HQ-2T, whole genome shotgun sequence.</title>
        <authorList>
            <person name="Tuo L."/>
        </authorList>
    </citation>
    <scope>NUCLEOTIDE SEQUENCE [LARGE SCALE GENOMIC DNA]</scope>
    <source>
        <strain evidence="3 4">M1HQ-2</strain>
    </source>
</reference>
<dbReference type="AlphaFoldDB" id="A0A2U2RNE8"/>
<gene>
    <name evidence="3" type="ORF">DEO23_01790</name>
</gene>
<dbReference type="InterPro" id="IPR036390">
    <property type="entry name" value="WH_DNA-bd_sf"/>
</dbReference>
<dbReference type="PANTHER" id="PTHR43252:SF2">
    <property type="entry name" value="TRANSCRIPTION REGULATOR, PADR-LIKE FAMILY"/>
    <property type="match status" value="1"/>
</dbReference>
<dbReference type="Proteomes" id="UP000245590">
    <property type="component" value="Unassembled WGS sequence"/>
</dbReference>
<comment type="caution">
    <text evidence="3">The sequence shown here is derived from an EMBL/GenBank/DDBJ whole genome shotgun (WGS) entry which is preliminary data.</text>
</comment>